<dbReference type="Pfam" id="PF04255">
    <property type="entry name" value="DUF433"/>
    <property type="match status" value="1"/>
</dbReference>
<reference evidence="1" key="1">
    <citation type="submission" date="2022-09" db="EMBL/GenBank/DDBJ databases">
        <title>Tahibacter sp. nov., isolated from a fresh water.</title>
        <authorList>
            <person name="Baek J.H."/>
            <person name="Lee J.K."/>
            <person name="Kim J.M."/>
            <person name="Jeon C.O."/>
        </authorList>
    </citation>
    <scope>NUCLEOTIDE SEQUENCE</scope>
    <source>
        <strain evidence="1">W38</strain>
    </source>
</reference>
<dbReference type="Gene3D" id="1.10.10.10">
    <property type="entry name" value="Winged helix-like DNA-binding domain superfamily/Winged helix DNA-binding domain"/>
    <property type="match status" value="1"/>
</dbReference>
<dbReference type="InterPro" id="IPR007367">
    <property type="entry name" value="DUF433"/>
</dbReference>
<dbReference type="InterPro" id="IPR036388">
    <property type="entry name" value="WH-like_DNA-bd_sf"/>
</dbReference>
<accession>A0ABY6BFR3</accession>
<organism evidence="1 2">
    <name type="scientific">Tahibacter amnicola</name>
    <dbReference type="NCBI Taxonomy" id="2976241"/>
    <lineage>
        <taxon>Bacteria</taxon>
        <taxon>Pseudomonadati</taxon>
        <taxon>Pseudomonadota</taxon>
        <taxon>Gammaproteobacteria</taxon>
        <taxon>Lysobacterales</taxon>
        <taxon>Rhodanobacteraceae</taxon>
        <taxon>Tahibacter</taxon>
    </lineage>
</organism>
<dbReference type="SUPFAM" id="SSF46689">
    <property type="entry name" value="Homeodomain-like"/>
    <property type="match status" value="1"/>
</dbReference>
<name>A0ABY6BFR3_9GAMM</name>
<proteinExistence type="predicted"/>
<evidence type="ECO:0000313" key="1">
    <source>
        <dbReference type="EMBL" id="UXI68873.1"/>
    </source>
</evidence>
<dbReference type="EMBL" id="CP104694">
    <property type="protein sequence ID" value="UXI68873.1"/>
    <property type="molecule type" value="Genomic_DNA"/>
</dbReference>
<sequence>MLASIRFNIPNTRNIKASIDVMASQVALIQTAEAAFIAGLTDRQMNRVVDETLVPQSLFERHGNIRRFTRLSAAFANFYFDTDDLLIAEARRQILEELTQRVEKLLAKDEVFALLSVPKDLSWKVSKLAVEIDLAPYISRALLRARDVDHADALVSSCPEIMNGAPVFSGTRVPIDIVLSSLEDNTDMGRLRASYPFLTDAHVDAARTYQQVHPKRGRPRLAEVNQLSPRKVTRLSRSART</sequence>
<evidence type="ECO:0000313" key="2">
    <source>
        <dbReference type="Proteomes" id="UP001064632"/>
    </source>
</evidence>
<dbReference type="RefSeq" id="WP_261695832.1">
    <property type="nucleotide sequence ID" value="NZ_CP104694.1"/>
</dbReference>
<dbReference type="Proteomes" id="UP001064632">
    <property type="component" value="Chromosome"/>
</dbReference>
<keyword evidence="2" id="KW-1185">Reference proteome</keyword>
<dbReference type="InterPro" id="IPR009057">
    <property type="entry name" value="Homeodomain-like_sf"/>
</dbReference>
<gene>
    <name evidence="1" type="ORF">N4264_04240</name>
</gene>
<protein>
    <submittedName>
        <fullName evidence="1">DUF433 domain-containing protein</fullName>
    </submittedName>
</protein>